<dbReference type="GO" id="GO:0043952">
    <property type="term" value="P:protein transport by the Sec complex"/>
    <property type="evidence" value="ECO:0007669"/>
    <property type="project" value="UniProtKB-UniRule"/>
</dbReference>
<evidence type="ECO:0000259" key="10">
    <source>
        <dbReference type="Pfam" id="PF02355"/>
    </source>
</evidence>
<dbReference type="NCBIfam" id="TIGR00916">
    <property type="entry name" value="2A0604s01"/>
    <property type="match status" value="1"/>
</dbReference>
<dbReference type="HAMAP" id="MF_01463_B">
    <property type="entry name" value="SecD_B"/>
    <property type="match status" value="1"/>
</dbReference>
<comment type="function">
    <text evidence="9">Part of the Sec protein translocase complex. Interacts with the SecYEG preprotein conducting channel. SecDF uses the proton motive force (PMF) to complete protein translocation after the ATP-dependent function of SecA.</text>
</comment>
<dbReference type="InterPro" id="IPR027398">
    <property type="entry name" value="SecD-TM"/>
</dbReference>
<keyword evidence="8 9" id="KW-0472">Membrane</keyword>
<comment type="caution">
    <text evidence="9">Lacks conserved residue(s) required for the propagation of feature annotation.</text>
</comment>
<dbReference type="Pfam" id="PF02355">
    <property type="entry name" value="SecD_SecF_C"/>
    <property type="match status" value="1"/>
</dbReference>
<dbReference type="Gene3D" id="1.20.1640.10">
    <property type="entry name" value="Multidrug efflux transporter AcrB transmembrane domain"/>
    <property type="match status" value="1"/>
</dbReference>
<dbReference type="PANTHER" id="PTHR30081:SF1">
    <property type="entry name" value="PROTEIN TRANSLOCASE SUBUNIT SECD"/>
    <property type="match status" value="1"/>
</dbReference>
<evidence type="ECO:0000256" key="9">
    <source>
        <dbReference type="HAMAP-Rule" id="MF_01463"/>
    </source>
</evidence>
<reference evidence="14 15" key="1">
    <citation type="submission" date="2011-08" db="EMBL/GenBank/DDBJ databases">
        <title>The genome of the obligate endobacterium of an arbuscular mycorrhizal fungus reveals an interphylum network of nutritional interactions.</title>
        <authorList>
            <person name="Ghignone S."/>
            <person name="Salvioli A."/>
            <person name="Anca I."/>
            <person name="Lumini E."/>
            <person name="Ortu G."/>
            <person name="Petiti L."/>
            <person name="Cruveiller S."/>
            <person name="Bianciotto V."/>
            <person name="Piffanelli P."/>
            <person name="Lanfranco L."/>
            <person name="Bonfante P."/>
        </authorList>
    </citation>
    <scope>NUCLEOTIDE SEQUENCE [LARGE SCALE GENOMIC DNA]</scope>
    <source>
        <strain evidence="14 15">BEG34</strain>
    </source>
</reference>
<dbReference type="InterPro" id="IPR048631">
    <property type="entry name" value="SecD_1st"/>
</dbReference>
<keyword evidence="2 9" id="KW-0813">Transport</keyword>
<dbReference type="AlphaFoldDB" id="G2J9I0"/>
<evidence type="ECO:0000256" key="3">
    <source>
        <dbReference type="ARBA" id="ARBA00022475"/>
    </source>
</evidence>
<dbReference type="FunFam" id="1.20.1640.10:FF:000004">
    <property type="entry name" value="Protein translocase subunit SecD"/>
    <property type="match status" value="1"/>
</dbReference>
<proteinExistence type="inferred from homology"/>
<dbReference type="Pfam" id="PF13721">
    <property type="entry name" value="SecD-TM1"/>
    <property type="match status" value="1"/>
</dbReference>
<evidence type="ECO:0000313" key="14">
    <source>
        <dbReference type="EMBL" id="CCD29427.1"/>
    </source>
</evidence>
<feature type="domain" description="SecD export protein N-terminal TM" evidence="11">
    <location>
        <begin position="1"/>
        <end position="112"/>
    </location>
</feature>
<keyword evidence="6 9" id="KW-1133">Transmembrane helix</keyword>
<comment type="caution">
    <text evidence="14">The sequence shown here is derived from an EMBL/GenBank/DDBJ whole genome shotgun (WGS) entry which is preliminary data.</text>
</comment>
<dbReference type="Gene3D" id="3.30.1360.200">
    <property type="match status" value="1"/>
</dbReference>
<evidence type="ECO:0000256" key="4">
    <source>
        <dbReference type="ARBA" id="ARBA00022692"/>
    </source>
</evidence>
<evidence type="ECO:0000259" key="12">
    <source>
        <dbReference type="Pfam" id="PF21760"/>
    </source>
</evidence>
<feature type="transmembrane region" description="Helical" evidence="9">
    <location>
        <begin position="575"/>
        <end position="598"/>
    </location>
</feature>
<dbReference type="Proteomes" id="UP000054051">
    <property type="component" value="Unassembled WGS sequence"/>
</dbReference>
<dbReference type="InterPro" id="IPR022813">
    <property type="entry name" value="SecD/SecF_arch_bac"/>
</dbReference>
<dbReference type="NCBIfam" id="TIGR01129">
    <property type="entry name" value="secD"/>
    <property type="match status" value="1"/>
</dbReference>
<dbReference type="GO" id="GO:0015450">
    <property type="term" value="F:protein-transporting ATPase activity"/>
    <property type="evidence" value="ECO:0007669"/>
    <property type="project" value="InterPro"/>
</dbReference>
<dbReference type="InterPro" id="IPR005791">
    <property type="entry name" value="SecD"/>
</dbReference>
<dbReference type="Pfam" id="PF22599">
    <property type="entry name" value="SecDF_P1_head"/>
    <property type="match status" value="1"/>
</dbReference>
<dbReference type="GO" id="GO:0065002">
    <property type="term" value="P:intracellular protein transmembrane transport"/>
    <property type="evidence" value="ECO:0007669"/>
    <property type="project" value="UniProtKB-UniRule"/>
</dbReference>
<evidence type="ECO:0000256" key="5">
    <source>
        <dbReference type="ARBA" id="ARBA00022927"/>
    </source>
</evidence>
<dbReference type="OrthoDB" id="9805019at2"/>
<accession>G2J9I0</accession>
<dbReference type="EMBL" id="CAFB01000040">
    <property type="protein sequence ID" value="CCD29427.1"/>
    <property type="molecule type" value="Genomic_DNA"/>
</dbReference>
<dbReference type="Gene3D" id="3.30.70.3400">
    <property type="match status" value="1"/>
</dbReference>
<feature type="transmembrane region" description="Helical" evidence="9">
    <location>
        <begin position="546"/>
        <end position="569"/>
    </location>
</feature>
<evidence type="ECO:0000313" key="15">
    <source>
        <dbReference type="Proteomes" id="UP000054051"/>
    </source>
</evidence>
<dbReference type="RefSeq" id="WP_006682618.1">
    <property type="nucleotide sequence ID" value="NZ_CAFB01000040.1"/>
</dbReference>
<dbReference type="SUPFAM" id="SSF82866">
    <property type="entry name" value="Multidrug efflux transporter AcrB transmembrane domain"/>
    <property type="match status" value="1"/>
</dbReference>
<gene>
    <name evidence="14" type="primary">SecD</name>
    <name evidence="9" type="synonym">secD</name>
    <name evidence="14" type="ORF">CAGGBEG34_230070</name>
</gene>
<dbReference type="Pfam" id="PF21760">
    <property type="entry name" value="SecD_1st"/>
    <property type="match status" value="1"/>
</dbReference>
<evidence type="ECO:0000256" key="8">
    <source>
        <dbReference type="ARBA" id="ARBA00023136"/>
    </source>
</evidence>
<dbReference type="InterPro" id="IPR055344">
    <property type="entry name" value="SecD_SecF_C_bact"/>
</dbReference>
<dbReference type="PANTHER" id="PTHR30081">
    <property type="entry name" value="PROTEIN-EXPORT MEMBRANE PROTEIN SEC"/>
    <property type="match status" value="1"/>
</dbReference>
<feature type="transmembrane region" description="Helical" evidence="9">
    <location>
        <begin position="478"/>
        <end position="497"/>
    </location>
</feature>
<dbReference type="InterPro" id="IPR048634">
    <property type="entry name" value="SecD_SecF_C"/>
</dbReference>
<evidence type="ECO:0000259" key="11">
    <source>
        <dbReference type="Pfam" id="PF13721"/>
    </source>
</evidence>
<name>G2J9I0_9BURK</name>
<evidence type="ECO:0000256" key="2">
    <source>
        <dbReference type="ARBA" id="ARBA00022448"/>
    </source>
</evidence>
<feature type="domain" description="Protein translocase subunit SecDF P1" evidence="12">
    <location>
        <begin position="240"/>
        <end position="298"/>
    </location>
</feature>
<comment type="similarity">
    <text evidence="9">Belongs to the SecD/SecF family. SecD subfamily.</text>
</comment>
<keyword evidence="5 9" id="KW-0653">Protein transport</keyword>
<dbReference type="eggNOG" id="COG0342">
    <property type="taxonomic scope" value="Bacteria"/>
</dbReference>
<evidence type="ECO:0000256" key="1">
    <source>
        <dbReference type="ARBA" id="ARBA00004651"/>
    </source>
</evidence>
<organism evidence="14 15">
    <name type="scientific">Candidatus Glomeribacter gigasporarum BEG34</name>
    <dbReference type="NCBI Taxonomy" id="1070319"/>
    <lineage>
        <taxon>Bacteria</taxon>
        <taxon>Pseudomonadati</taxon>
        <taxon>Pseudomonadota</taxon>
        <taxon>Betaproteobacteria</taxon>
        <taxon>Burkholderiales</taxon>
        <taxon>Burkholderiaceae</taxon>
        <taxon>Candidatus Glomeribacter</taxon>
    </lineage>
</organism>
<evidence type="ECO:0000259" key="13">
    <source>
        <dbReference type="Pfam" id="PF22599"/>
    </source>
</evidence>
<comment type="subunit">
    <text evidence="9">Forms a complex with SecF. Part of the essential Sec protein translocation apparatus which comprises SecA, SecYEG and auxiliary proteins SecDF-YajC and YidC.</text>
</comment>
<dbReference type="Gene3D" id="3.30.70.3220">
    <property type="match status" value="1"/>
</dbReference>
<feature type="transmembrane region" description="Helical" evidence="9">
    <location>
        <begin position="451"/>
        <end position="471"/>
    </location>
</feature>
<feature type="domain" description="Protein export membrane protein SecD/SecF C-terminal" evidence="10">
    <location>
        <begin position="431"/>
        <end position="602"/>
    </location>
</feature>
<keyword evidence="15" id="KW-1185">Reference proteome</keyword>
<sequence>MNRYSVWKYLLMAAALIIGFFYALPNFFGELPAVQISSAKATVKLDADVFQKVEQTLALNRIQTRGLTFERLSPNPSLWVRLADTDTQLRVKELLSKSLNPDASDPAYMVALNLQSASPAWLRALYARPMYLGLDLRGGVHFQLQVDMAGALAKKLDALANGARALLRERAIRSGGIRRVDQQIVIPFTNRDSAEKARAALSSDISELQWQISKADADKGISLTGALAPEARAAMQKNALQQNILTLSKRVNELGVAEPLVQQQGADRIIVELPGVQDTAKAKDIIGRTATLEARLADPDAPRFPNLNDPVPPGDELFTQGRDAPALLKKDLIFSGERIVDAGAGFNERQQPVVRIRLDGAGGRALRSVSREHIGKPMAMVLFEKGKGEVLTVATIQSELGEHFEISGLASTQAANDLALLLRAGSLAAPMEMIEERTIGPSLGKDNIQKGVASVLYGFAAITLFMLVYYALFGVFSVLALALNLLLLVAILSVLQATLTLPGIAAIALTLGMAIDANVLINERIREELRAGAPPHTAISLGFKNAWATIFDSNVTTLIAGLALLAFGAGPVRGFAVVHCIGILTSMFSAVFFARGLVNLWHGRRRGLKSLAIGQVWRPDHTLPY</sequence>
<comment type="subcellular location">
    <subcellularLocation>
        <location evidence="1 9">Cell membrane</location>
        <topology evidence="1 9">Multi-pass membrane protein</topology>
    </subcellularLocation>
</comment>
<dbReference type="InterPro" id="IPR054384">
    <property type="entry name" value="SecDF_P1_head"/>
</dbReference>
<evidence type="ECO:0000256" key="6">
    <source>
        <dbReference type="ARBA" id="ARBA00022989"/>
    </source>
</evidence>
<protein>
    <recommendedName>
        <fullName evidence="9">Protein translocase subunit SecD</fullName>
    </recommendedName>
</protein>
<dbReference type="InterPro" id="IPR022646">
    <property type="entry name" value="SecD/SecF_CS"/>
</dbReference>
<keyword evidence="4 9" id="KW-0812">Transmembrane</keyword>
<evidence type="ECO:0000256" key="7">
    <source>
        <dbReference type="ARBA" id="ARBA00023010"/>
    </source>
</evidence>
<dbReference type="GO" id="GO:0006605">
    <property type="term" value="P:protein targeting"/>
    <property type="evidence" value="ECO:0007669"/>
    <property type="project" value="UniProtKB-UniRule"/>
</dbReference>
<keyword evidence="3 9" id="KW-1003">Cell membrane</keyword>
<feature type="domain" description="SecDF P1 head subdomain" evidence="13">
    <location>
        <begin position="319"/>
        <end position="429"/>
    </location>
</feature>
<dbReference type="Pfam" id="PF07549">
    <property type="entry name" value="Sec_GG"/>
    <property type="match status" value="1"/>
</dbReference>
<dbReference type="STRING" id="1070319.CAGGBEG34_230070"/>
<dbReference type="GO" id="GO:0005886">
    <property type="term" value="C:plasma membrane"/>
    <property type="evidence" value="ECO:0007669"/>
    <property type="project" value="UniProtKB-SubCell"/>
</dbReference>
<keyword evidence="7 9" id="KW-0811">Translocation</keyword>